<evidence type="ECO:0000313" key="2">
    <source>
        <dbReference type="EMBL" id="MBP3953112.1"/>
    </source>
</evidence>
<dbReference type="CDD" id="cd04301">
    <property type="entry name" value="NAT_SF"/>
    <property type="match status" value="1"/>
</dbReference>
<protein>
    <submittedName>
        <fullName evidence="2">GNAT family N-acetyltransferase</fullName>
    </submittedName>
</protein>
<evidence type="ECO:0000259" key="1">
    <source>
        <dbReference type="PROSITE" id="PS51186"/>
    </source>
</evidence>
<gene>
    <name evidence="2" type="ORF">J7W16_18475</name>
</gene>
<dbReference type="EMBL" id="JAGKSQ010000010">
    <property type="protein sequence ID" value="MBP3953112.1"/>
    <property type="molecule type" value="Genomic_DNA"/>
</dbReference>
<feature type="domain" description="N-acetyltransferase" evidence="1">
    <location>
        <begin position="15"/>
        <end position="153"/>
    </location>
</feature>
<dbReference type="InterPro" id="IPR016181">
    <property type="entry name" value="Acyl_CoA_acyltransferase"/>
</dbReference>
<name>A0A941AQS3_9BACI</name>
<dbReference type="InterPro" id="IPR000182">
    <property type="entry name" value="GNAT_dom"/>
</dbReference>
<dbReference type="PROSITE" id="PS51186">
    <property type="entry name" value="GNAT"/>
    <property type="match status" value="1"/>
</dbReference>
<dbReference type="SUPFAM" id="SSF55729">
    <property type="entry name" value="Acyl-CoA N-acyltransferases (Nat)"/>
    <property type="match status" value="1"/>
</dbReference>
<accession>A0A941AQS3</accession>
<dbReference type="Proteomes" id="UP000678228">
    <property type="component" value="Unassembled WGS sequence"/>
</dbReference>
<dbReference type="Pfam" id="PF00583">
    <property type="entry name" value="Acetyltransf_1"/>
    <property type="match status" value="1"/>
</dbReference>
<comment type="caution">
    <text evidence="2">The sequence shown here is derived from an EMBL/GenBank/DDBJ whole genome shotgun (WGS) entry which is preliminary data.</text>
</comment>
<dbReference type="Gene3D" id="3.40.630.30">
    <property type="match status" value="1"/>
</dbReference>
<proteinExistence type="predicted"/>
<evidence type="ECO:0000313" key="3">
    <source>
        <dbReference type="Proteomes" id="UP000678228"/>
    </source>
</evidence>
<keyword evidence="3" id="KW-1185">Reference proteome</keyword>
<sequence length="156" mass="17803">MLYVDNINKENWIDVILLCSGEDQKNKIFEEMIASNCLSIAQASIEEGWTIKAIYNGDTLIGFTMYGYSSELKGYELCRLMIDYHFQGEGFGKEALELVVLEMQKEYECTEILICFEPDNIRAKNLYESFGFINTGKTVKGNVDELIFSLKLSTSI</sequence>
<reference evidence="2" key="1">
    <citation type="submission" date="2021-03" db="EMBL/GenBank/DDBJ databases">
        <title>Bacillus suaedae sp. nov., isolated from Suaeda aralocaspica.</title>
        <authorList>
            <person name="Lei R.F.R."/>
        </authorList>
    </citation>
    <scope>NUCLEOTIDE SEQUENCE</scope>
    <source>
        <strain evidence="2">YZJH907-2</strain>
    </source>
</reference>
<dbReference type="GO" id="GO:0016747">
    <property type="term" value="F:acyltransferase activity, transferring groups other than amino-acyl groups"/>
    <property type="evidence" value="ECO:0007669"/>
    <property type="project" value="InterPro"/>
</dbReference>
<dbReference type="RefSeq" id="WP_210598969.1">
    <property type="nucleotide sequence ID" value="NZ_JAGKSQ010000010.1"/>
</dbReference>
<dbReference type="AlphaFoldDB" id="A0A941AQS3"/>
<organism evidence="2 3">
    <name type="scientific">Halalkalibacter suaedae</name>
    <dbReference type="NCBI Taxonomy" id="2822140"/>
    <lineage>
        <taxon>Bacteria</taxon>
        <taxon>Bacillati</taxon>
        <taxon>Bacillota</taxon>
        <taxon>Bacilli</taxon>
        <taxon>Bacillales</taxon>
        <taxon>Bacillaceae</taxon>
        <taxon>Halalkalibacter</taxon>
    </lineage>
</organism>